<dbReference type="OrthoDB" id="104997at2"/>
<dbReference type="InterPro" id="IPR036237">
    <property type="entry name" value="Xyl_isomerase-like_sf"/>
</dbReference>
<protein>
    <submittedName>
        <fullName evidence="2">Inosose dehydratase</fullName>
    </submittedName>
</protein>
<dbReference type="Proteomes" id="UP000198386">
    <property type="component" value="Unassembled WGS sequence"/>
</dbReference>
<gene>
    <name evidence="2" type="ORF">SAMN04488107_2234</name>
</gene>
<dbReference type="EMBL" id="FZOH01000003">
    <property type="protein sequence ID" value="SNS33027.1"/>
    <property type="molecule type" value="Genomic_DNA"/>
</dbReference>
<organism evidence="2 3">
    <name type="scientific">Geodermatophilus saharensis</name>
    <dbReference type="NCBI Taxonomy" id="1137994"/>
    <lineage>
        <taxon>Bacteria</taxon>
        <taxon>Bacillati</taxon>
        <taxon>Actinomycetota</taxon>
        <taxon>Actinomycetes</taxon>
        <taxon>Geodermatophilales</taxon>
        <taxon>Geodermatophilaceae</taxon>
        <taxon>Geodermatophilus</taxon>
    </lineage>
</organism>
<dbReference type="RefSeq" id="WP_089403911.1">
    <property type="nucleotide sequence ID" value="NZ_FZOH01000003.1"/>
</dbReference>
<dbReference type="Pfam" id="PF01261">
    <property type="entry name" value="AP_endonuc_2"/>
    <property type="match status" value="1"/>
</dbReference>
<evidence type="ECO:0000313" key="2">
    <source>
        <dbReference type="EMBL" id="SNS33027.1"/>
    </source>
</evidence>
<dbReference type="AlphaFoldDB" id="A0A239DKS9"/>
<proteinExistence type="predicted"/>
<evidence type="ECO:0000313" key="3">
    <source>
        <dbReference type="Proteomes" id="UP000198386"/>
    </source>
</evidence>
<keyword evidence="3" id="KW-1185">Reference proteome</keyword>
<dbReference type="InterPro" id="IPR050312">
    <property type="entry name" value="IolE/XylAMocC-like"/>
</dbReference>
<dbReference type="PANTHER" id="PTHR12110:SF41">
    <property type="entry name" value="INOSOSE DEHYDRATASE"/>
    <property type="match status" value="1"/>
</dbReference>
<evidence type="ECO:0000259" key="1">
    <source>
        <dbReference type="Pfam" id="PF01261"/>
    </source>
</evidence>
<accession>A0A239DKS9</accession>
<dbReference type="PANTHER" id="PTHR12110">
    <property type="entry name" value="HYDROXYPYRUVATE ISOMERASE"/>
    <property type="match status" value="1"/>
</dbReference>
<reference evidence="3" key="1">
    <citation type="submission" date="2017-06" db="EMBL/GenBank/DDBJ databases">
        <authorList>
            <person name="Varghese N."/>
            <person name="Submissions S."/>
        </authorList>
    </citation>
    <scope>NUCLEOTIDE SEQUENCE [LARGE SCALE GENOMIC DNA]</scope>
    <source>
        <strain evidence="3">DSM 45423</strain>
    </source>
</reference>
<sequence length="323" mass="35442">MKDTLRWAYALNQWNVRLDVFVRHEDQQRALKTVSACGFDTIELASGTGRWDNISRPEVILLNHGSHQGFLDFLRRAQVRGVSSVFWDPQAPTEEEEGYAFRSTANPADADAIVEWSKPFVDFVAGVGADQLVVRPVGSAWMTPPLDADGIKVVADVWNRIGERTAAAGIGLALHYDCLGAVHTHAELTGLLEATDPATVGFALDTAELTVGGIDPVAFYREHADRVTHVHLKDTRYADTGEEYRMPGAESTMLKGGAGRRIERWFYELGTEGGLVDVPGFVAALREHGYPGWVVVESDHGGNPAELAMLNSWYLQRVLGVAK</sequence>
<dbReference type="Gene3D" id="3.20.20.150">
    <property type="entry name" value="Divalent-metal-dependent TIM barrel enzymes"/>
    <property type="match status" value="1"/>
</dbReference>
<dbReference type="SUPFAM" id="SSF51658">
    <property type="entry name" value="Xylose isomerase-like"/>
    <property type="match status" value="1"/>
</dbReference>
<dbReference type="InterPro" id="IPR013022">
    <property type="entry name" value="Xyl_isomerase-like_TIM-brl"/>
</dbReference>
<feature type="domain" description="Xylose isomerase-like TIM barrel" evidence="1">
    <location>
        <begin position="33"/>
        <end position="305"/>
    </location>
</feature>
<name>A0A239DKS9_9ACTN</name>